<reference evidence="3" key="1">
    <citation type="submission" date="2022-06" db="EMBL/GenBank/DDBJ databases">
        <title>Alkalimarinus sp. nov., isolated from gut of a Alitta virens.</title>
        <authorList>
            <person name="Yang A.I."/>
            <person name="Shin N.-R."/>
        </authorList>
    </citation>
    <scope>NUCLEOTIDE SEQUENCE</scope>
    <source>
        <strain evidence="3">A2M4</strain>
    </source>
</reference>
<keyword evidence="1" id="KW-1133">Transmembrane helix</keyword>
<dbReference type="RefSeq" id="WP_265047669.1">
    <property type="nucleotide sequence ID" value="NZ_CP100390.1"/>
</dbReference>
<feature type="domain" description="DUF3592" evidence="2">
    <location>
        <begin position="39"/>
        <end position="108"/>
    </location>
</feature>
<sequence length="232" mass="25783">MKTISIVKNTFGLIGLAMLIGTFLVYQNTQSFLATAHITNGTVIDLVSSRSNNGTTYAPVVVFHTQNDQEIVFTSSSGSNPASYNINESVEVLYQPETPNDAKINSFFSLWGLCMIMGFLGTTFFAVGLGITLVGRANKKRIRHLKANGTPIETTFQSVEVNESLVVNGSSPYQIHTQWTNPENAKLHIFKSENMWFDPSKHIKDDKITVLIDRHNPKKYYVDTSFLPEVAA</sequence>
<feature type="transmembrane region" description="Helical" evidence="1">
    <location>
        <begin position="7"/>
        <end position="26"/>
    </location>
</feature>
<dbReference type="EMBL" id="CP100390">
    <property type="protein sequence ID" value="UZE96185.1"/>
    <property type="molecule type" value="Genomic_DNA"/>
</dbReference>
<organism evidence="3 4">
    <name type="scientific">Alkalimarinus alittae</name>
    <dbReference type="NCBI Taxonomy" id="2961619"/>
    <lineage>
        <taxon>Bacteria</taxon>
        <taxon>Pseudomonadati</taxon>
        <taxon>Pseudomonadota</taxon>
        <taxon>Gammaproteobacteria</taxon>
        <taxon>Alteromonadales</taxon>
        <taxon>Alteromonadaceae</taxon>
        <taxon>Alkalimarinus</taxon>
    </lineage>
</organism>
<keyword evidence="1" id="KW-0812">Transmembrane</keyword>
<evidence type="ECO:0000259" key="2">
    <source>
        <dbReference type="Pfam" id="PF12158"/>
    </source>
</evidence>
<proteinExistence type="predicted"/>
<feature type="transmembrane region" description="Helical" evidence="1">
    <location>
        <begin position="108"/>
        <end position="134"/>
    </location>
</feature>
<protein>
    <submittedName>
        <fullName evidence="3">DUF3592 domain-containing protein</fullName>
    </submittedName>
</protein>
<evidence type="ECO:0000313" key="3">
    <source>
        <dbReference type="EMBL" id="UZE96185.1"/>
    </source>
</evidence>
<keyword evidence="1" id="KW-0472">Membrane</keyword>
<dbReference type="Pfam" id="PF12158">
    <property type="entry name" value="DUF3592"/>
    <property type="match status" value="1"/>
</dbReference>
<dbReference type="InterPro" id="IPR021994">
    <property type="entry name" value="DUF3592"/>
</dbReference>
<name>A0ABY6N243_9ALTE</name>
<keyword evidence="4" id="KW-1185">Reference proteome</keyword>
<gene>
    <name evidence="3" type="ORF">NKI27_00120</name>
</gene>
<evidence type="ECO:0000256" key="1">
    <source>
        <dbReference type="SAM" id="Phobius"/>
    </source>
</evidence>
<dbReference type="Proteomes" id="UP001163739">
    <property type="component" value="Chromosome"/>
</dbReference>
<evidence type="ECO:0000313" key="4">
    <source>
        <dbReference type="Proteomes" id="UP001163739"/>
    </source>
</evidence>
<accession>A0ABY6N243</accession>